<evidence type="ECO:0000313" key="11">
    <source>
        <dbReference type="EMBL" id="CAB4008769.1"/>
    </source>
</evidence>
<dbReference type="Proteomes" id="UP001152795">
    <property type="component" value="Unassembled WGS sequence"/>
</dbReference>
<evidence type="ECO:0000256" key="9">
    <source>
        <dbReference type="ARBA" id="ARBA00023242"/>
    </source>
</evidence>
<keyword evidence="4" id="KW-0862">Zinc</keyword>
<dbReference type="Pfam" id="PF00105">
    <property type="entry name" value="zf-C4"/>
    <property type="match status" value="1"/>
</dbReference>
<dbReference type="InterPro" id="IPR050200">
    <property type="entry name" value="Nuclear_hormone_rcpt_NR3"/>
</dbReference>
<dbReference type="InterPro" id="IPR013088">
    <property type="entry name" value="Znf_NHR/GATA"/>
</dbReference>
<evidence type="ECO:0000256" key="10">
    <source>
        <dbReference type="SAM" id="MobiDB-lite"/>
    </source>
</evidence>
<dbReference type="GO" id="GO:0008270">
    <property type="term" value="F:zinc ion binding"/>
    <property type="evidence" value="ECO:0007669"/>
    <property type="project" value="UniProtKB-KW"/>
</dbReference>
<accession>A0A6S7HW75</accession>
<evidence type="ECO:0000256" key="1">
    <source>
        <dbReference type="ARBA" id="ARBA00004123"/>
    </source>
</evidence>
<dbReference type="GO" id="GO:0003700">
    <property type="term" value="F:DNA-binding transcription factor activity"/>
    <property type="evidence" value="ECO:0007669"/>
    <property type="project" value="InterPro"/>
</dbReference>
<sequence length="335" mass="37651">MEGNTKFDSAFFSRCPLPKEETNGQSAALQDDVFTENLSLQPFSYDNDIGPACVVCSDKASGYHYGVFTCEGCKGFFKRTVQKQLTYTCKENASCDINQYTRNKCQACRYEKCVITGMLKEAVREDRMPGGRHRHKSQTQDIKDKGKKRRSSKENSCSPGPCSSCSDPGSPRSPTDDIDVKGMLSQLTESAPDQIPDADCSHIRNDDGEYDVNVFLASGLQDLKNAVRWTKSVPGFTELSWDDKVCLIRASWMDLILLRLSYRSLDYPKGTTVFGRSLVMKHSEVKKMGWSQGMMDDHDEFTDKLRMLHPDKNEFACLCALVLLTSGKNHSLFIL</sequence>
<protein>
    <submittedName>
        <fullName evidence="11">Retinoic acid receptor RXR-alpha-B-like</fullName>
    </submittedName>
</protein>
<keyword evidence="5" id="KW-0805">Transcription regulation</keyword>
<keyword evidence="6" id="KW-0238">DNA-binding</keyword>
<dbReference type="InterPro" id="IPR035500">
    <property type="entry name" value="NHR-like_dom_sf"/>
</dbReference>
<dbReference type="PROSITE" id="PS51030">
    <property type="entry name" value="NUCLEAR_REC_DBD_2"/>
    <property type="match status" value="1"/>
</dbReference>
<evidence type="ECO:0000256" key="4">
    <source>
        <dbReference type="ARBA" id="ARBA00022833"/>
    </source>
</evidence>
<keyword evidence="12" id="KW-1185">Reference proteome</keyword>
<dbReference type="GO" id="GO:0005634">
    <property type="term" value="C:nucleus"/>
    <property type="evidence" value="ECO:0007669"/>
    <property type="project" value="UniProtKB-SubCell"/>
</dbReference>
<dbReference type="SUPFAM" id="SSF57716">
    <property type="entry name" value="Glucocorticoid receptor-like (DNA-binding domain)"/>
    <property type="match status" value="1"/>
</dbReference>
<feature type="compositionally biased region" description="Low complexity" evidence="10">
    <location>
        <begin position="156"/>
        <end position="173"/>
    </location>
</feature>
<organism evidence="11 12">
    <name type="scientific">Paramuricea clavata</name>
    <name type="common">Red gorgonian</name>
    <name type="synonym">Violescent sea-whip</name>
    <dbReference type="NCBI Taxonomy" id="317549"/>
    <lineage>
        <taxon>Eukaryota</taxon>
        <taxon>Metazoa</taxon>
        <taxon>Cnidaria</taxon>
        <taxon>Anthozoa</taxon>
        <taxon>Octocorallia</taxon>
        <taxon>Malacalcyonacea</taxon>
        <taxon>Plexauridae</taxon>
        <taxon>Paramuricea</taxon>
    </lineage>
</organism>
<keyword evidence="8 11" id="KW-0675">Receptor</keyword>
<dbReference type="CDD" id="cd06961">
    <property type="entry name" value="NR_DBD_TR"/>
    <property type="match status" value="1"/>
</dbReference>
<reference evidence="11" key="1">
    <citation type="submission" date="2020-04" db="EMBL/GenBank/DDBJ databases">
        <authorList>
            <person name="Alioto T."/>
            <person name="Alioto T."/>
            <person name="Gomez Garrido J."/>
        </authorList>
    </citation>
    <scope>NUCLEOTIDE SEQUENCE</scope>
    <source>
        <strain evidence="11">A484AB</strain>
    </source>
</reference>
<dbReference type="Gene3D" id="3.30.50.10">
    <property type="entry name" value="Erythroid Transcription Factor GATA-1, subunit A"/>
    <property type="match status" value="1"/>
</dbReference>
<dbReference type="GO" id="GO:0043565">
    <property type="term" value="F:sequence-specific DNA binding"/>
    <property type="evidence" value="ECO:0007669"/>
    <property type="project" value="InterPro"/>
</dbReference>
<dbReference type="PRINTS" id="PR00398">
    <property type="entry name" value="STRDHORMONER"/>
</dbReference>
<evidence type="ECO:0000256" key="7">
    <source>
        <dbReference type="ARBA" id="ARBA00023163"/>
    </source>
</evidence>
<dbReference type="InterPro" id="IPR001723">
    <property type="entry name" value="Nuclear_hrmn_rcpt"/>
</dbReference>
<gene>
    <name evidence="11" type="ORF">PACLA_8A004608</name>
</gene>
<dbReference type="PROSITE" id="PS00031">
    <property type="entry name" value="NUCLEAR_REC_DBD_1"/>
    <property type="match status" value="1"/>
</dbReference>
<dbReference type="EMBL" id="CACRXK020006223">
    <property type="protein sequence ID" value="CAB4008769.1"/>
    <property type="molecule type" value="Genomic_DNA"/>
</dbReference>
<keyword evidence="3" id="KW-0863">Zinc-finger</keyword>
<dbReference type="PROSITE" id="PS51843">
    <property type="entry name" value="NR_LBD"/>
    <property type="match status" value="1"/>
</dbReference>
<evidence type="ECO:0000256" key="3">
    <source>
        <dbReference type="ARBA" id="ARBA00022771"/>
    </source>
</evidence>
<dbReference type="PRINTS" id="PR00047">
    <property type="entry name" value="STROIDFINGER"/>
</dbReference>
<feature type="region of interest" description="Disordered" evidence="10">
    <location>
        <begin position="124"/>
        <end position="179"/>
    </location>
</feature>
<keyword evidence="9" id="KW-0539">Nucleus</keyword>
<dbReference type="SUPFAM" id="SSF48508">
    <property type="entry name" value="Nuclear receptor ligand-binding domain"/>
    <property type="match status" value="1"/>
</dbReference>
<keyword evidence="2" id="KW-0479">Metal-binding</keyword>
<name>A0A6S7HW75_PARCT</name>
<dbReference type="InterPro" id="IPR000536">
    <property type="entry name" value="Nucl_hrmn_rcpt_lig-bd"/>
</dbReference>
<dbReference type="AlphaFoldDB" id="A0A6S7HW75"/>
<evidence type="ECO:0000256" key="2">
    <source>
        <dbReference type="ARBA" id="ARBA00022723"/>
    </source>
</evidence>
<keyword evidence="7" id="KW-0804">Transcription</keyword>
<evidence type="ECO:0000313" key="12">
    <source>
        <dbReference type="Proteomes" id="UP001152795"/>
    </source>
</evidence>
<dbReference type="Pfam" id="PF00104">
    <property type="entry name" value="Hormone_recep"/>
    <property type="match status" value="1"/>
</dbReference>
<dbReference type="SMART" id="SM00399">
    <property type="entry name" value="ZnF_C4"/>
    <property type="match status" value="1"/>
</dbReference>
<comment type="caution">
    <text evidence="11">The sequence shown here is derived from an EMBL/GenBank/DDBJ whole genome shotgun (WGS) entry which is preliminary data.</text>
</comment>
<evidence type="ECO:0000256" key="6">
    <source>
        <dbReference type="ARBA" id="ARBA00023125"/>
    </source>
</evidence>
<evidence type="ECO:0000256" key="5">
    <source>
        <dbReference type="ARBA" id="ARBA00023015"/>
    </source>
</evidence>
<comment type="subcellular location">
    <subcellularLocation>
        <location evidence="1">Nucleus</location>
    </subcellularLocation>
</comment>
<dbReference type="OrthoDB" id="5799427at2759"/>
<evidence type="ECO:0000256" key="8">
    <source>
        <dbReference type="ARBA" id="ARBA00023170"/>
    </source>
</evidence>
<dbReference type="FunFam" id="3.30.50.10:FF:000006">
    <property type="entry name" value="Nuclear receptor subfamily 5 group A member"/>
    <property type="match status" value="1"/>
</dbReference>
<dbReference type="PANTHER" id="PTHR48092">
    <property type="entry name" value="KNIRPS-RELATED PROTEIN-RELATED"/>
    <property type="match status" value="1"/>
</dbReference>
<dbReference type="InterPro" id="IPR001628">
    <property type="entry name" value="Znf_hrmn_rcpt"/>
</dbReference>
<proteinExistence type="predicted"/>
<dbReference type="Gene3D" id="1.10.565.10">
    <property type="entry name" value="Retinoid X Receptor"/>
    <property type="match status" value="1"/>
</dbReference>